<evidence type="ECO:0000313" key="2">
    <source>
        <dbReference type="EMBL" id="SDF28493.1"/>
    </source>
</evidence>
<name>A0A7Z7AUU6_9EURY</name>
<dbReference type="PANTHER" id="PTHR11082">
    <property type="entry name" value="TRNA-DIHYDROURIDINE SYNTHASE"/>
    <property type="match status" value="1"/>
</dbReference>
<dbReference type="InterPro" id="IPR037347">
    <property type="entry name" value="MJ0144_FMN"/>
</dbReference>
<dbReference type="PANTHER" id="PTHR11082:SF36">
    <property type="entry name" value="DUS-LIKE FMN-BINDING DOMAIN-CONTAINING PROTEIN"/>
    <property type="match status" value="1"/>
</dbReference>
<evidence type="ECO:0000313" key="3">
    <source>
        <dbReference type="Proteomes" id="UP000199259"/>
    </source>
</evidence>
<dbReference type="OrthoDB" id="145053at2157"/>
<feature type="domain" description="DUS-like FMN-binding" evidence="1">
    <location>
        <begin position="55"/>
        <end position="258"/>
    </location>
</feature>
<dbReference type="Gene3D" id="3.20.20.70">
    <property type="entry name" value="Aldolase class I"/>
    <property type="match status" value="1"/>
</dbReference>
<dbReference type="AlphaFoldDB" id="A0A7Z7AUU6"/>
<keyword evidence="3" id="KW-1185">Reference proteome</keyword>
<dbReference type="Pfam" id="PF01207">
    <property type="entry name" value="Dus"/>
    <property type="match status" value="1"/>
</dbReference>
<gene>
    <name evidence="2" type="ORF">SAMN04488589_0230</name>
</gene>
<dbReference type="InterPro" id="IPR013785">
    <property type="entry name" value="Aldolase_TIM"/>
</dbReference>
<proteinExistence type="predicted"/>
<sequence length="380" mass="41566">MSDDLFDIKVGDFSFRNPIALAPMGGITNSTFANDKANDAGLVILGGYNLDSATQKAAAEMVSRGRKEFESHEPLKVIENEIKAMNEGPVVGINVRSSKVDPLIKAAEIVKDAGAILELDAHCRQKEMTDIGVGQALLNDIPKLSEWISKVKETGVVLSVKVRANVVDDIELVKAIEAAGADILHLDAMKEGTGADLKLIKEIRDSTRMFLICNNSVTDIEAAKDMFTRGAEMVSVARVVLDEPGIISQLVNRISIQQEDMGWYNAPKHVCRGEGDLRGLAFCCLPVKPCPVHHNISKLGYSAQEFADIKMEFAKGTMLEYGDSTCFGSLVWCCKISKPCYLRDGVLETLGLSDSEYMRLKKELADYILEHAKKPINSQA</sequence>
<accession>A0A7Z7AUU6</accession>
<dbReference type="CDD" id="cd02911">
    <property type="entry name" value="arch_FMN"/>
    <property type="match status" value="1"/>
</dbReference>
<dbReference type="RefSeq" id="WP_091707964.1">
    <property type="nucleotide sequence ID" value="NZ_FNCA01000001.1"/>
</dbReference>
<dbReference type="Proteomes" id="UP000199259">
    <property type="component" value="Unassembled WGS sequence"/>
</dbReference>
<dbReference type="InterPro" id="IPR017671">
    <property type="entry name" value="Methan_mark_9"/>
</dbReference>
<dbReference type="NCBIfam" id="TIGR03277">
    <property type="entry name" value="methan_mark_9"/>
    <property type="match status" value="1"/>
</dbReference>
<dbReference type="EMBL" id="FNCA01000001">
    <property type="protein sequence ID" value="SDF28493.1"/>
    <property type="molecule type" value="Genomic_DNA"/>
</dbReference>
<protein>
    <submittedName>
        <fullName evidence="2">TIM-barrel protein, putative</fullName>
    </submittedName>
</protein>
<dbReference type="InterPro" id="IPR035587">
    <property type="entry name" value="DUS-like_FMN-bd"/>
</dbReference>
<organism evidence="2 3">
    <name type="scientific">Methanolobus vulcani</name>
    <dbReference type="NCBI Taxonomy" id="38026"/>
    <lineage>
        <taxon>Archaea</taxon>
        <taxon>Methanobacteriati</taxon>
        <taxon>Methanobacteriota</taxon>
        <taxon>Stenosarchaea group</taxon>
        <taxon>Methanomicrobia</taxon>
        <taxon>Methanosarcinales</taxon>
        <taxon>Methanosarcinaceae</taxon>
        <taxon>Methanolobus</taxon>
    </lineage>
</organism>
<dbReference type="SUPFAM" id="SSF51395">
    <property type="entry name" value="FMN-linked oxidoreductases"/>
    <property type="match status" value="1"/>
</dbReference>
<reference evidence="2 3" key="1">
    <citation type="submission" date="2016-10" db="EMBL/GenBank/DDBJ databases">
        <authorList>
            <person name="Varghese N."/>
            <person name="Submissions S."/>
        </authorList>
    </citation>
    <scope>NUCLEOTIDE SEQUENCE [LARGE SCALE GENOMIC DNA]</scope>
    <source>
        <strain evidence="2 3">PL 12/M</strain>
    </source>
</reference>
<comment type="caution">
    <text evidence="2">The sequence shown here is derived from an EMBL/GenBank/DDBJ whole genome shotgun (WGS) entry which is preliminary data.</text>
</comment>
<evidence type="ECO:0000259" key="1">
    <source>
        <dbReference type="Pfam" id="PF01207"/>
    </source>
</evidence>